<feature type="compositionally biased region" description="Acidic residues" evidence="4">
    <location>
        <begin position="137"/>
        <end position="146"/>
    </location>
</feature>
<keyword evidence="7" id="KW-1185">Reference proteome</keyword>
<dbReference type="EMBL" id="VIIS01001549">
    <property type="protein sequence ID" value="KAF0296580.1"/>
    <property type="molecule type" value="Genomic_DNA"/>
</dbReference>
<evidence type="ECO:0000256" key="2">
    <source>
        <dbReference type="ARBA" id="ARBA00022664"/>
    </source>
</evidence>
<dbReference type="OrthoDB" id="25987at2759"/>
<organism evidence="6 7">
    <name type="scientific">Amphibalanus amphitrite</name>
    <name type="common">Striped barnacle</name>
    <name type="synonym">Balanus amphitrite</name>
    <dbReference type="NCBI Taxonomy" id="1232801"/>
    <lineage>
        <taxon>Eukaryota</taxon>
        <taxon>Metazoa</taxon>
        <taxon>Ecdysozoa</taxon>
        <taxon>Arthropoda</taxon>
        <taxon>Crustacea</taxon>
        <taxon>Multicrustacea</taxon>
        <taxon>Cirripedia</taxon>
        <taxon>Thoracica</taxon>
        <taxon>Thoracicalcarea</taxon>
        <taxon>Balanomorpha</taxon>
        <taxon>Balanoidea</taxon>
        <taxon>Balanidae</taxon>
        <taxon>Amphibalaninae</taxon>
        <taxon>Amphibalanus</taxon>
    </lineage>
</organism>
<proteinExistence type="predicted"/>
<keyword evidence="2" id="KW-0507">mRNA processing</keyword>
<dbReference type="GO" id="GO:0006397">
    <property type="term" value="P:mRNA processing"/>
    <property type="evidence" value="ECO:0007669"/>
    <property type="project" value="UniProtKB-KW"/>
</dbReference>
<feature type="compositionally biased region" description="Basic and acidic residues" evidence="4">
    <location>
        <begin position="106"/>
        <end position="117"/>
    </location>
</feature>
<comment type="caution">
    <text evidence="6">The sequence shown here is derived from an EMBL/GenBank/DDBJ whole genome shotgun (WGS) entry which is preliminary data.</text>
</comment>
<name>A0A6A4VYY6_AMPAM</name>
<evidence type="ECO:0000256" key="3">
    <source>
        <dbReference type="ARBA" id="ARBA00023242"/>
    </source>
</evidence>
<evidence type="ECO:0000313" key="7">
    <source>
        <dbReference type="Proteomes" id="UP000440578"/>
    </source>
</evidence>
<dbReference type="Pfam" id="PF11935">
    <property type="entry name" value="SYMPK_PTA1_N"/>
    <property type="match status" value="1"/>
</dbReference>
<dbReference type="PANTHER" id="PTHR15245:SF20">
    <property type="entry name" value="SYMPLEKIN"/>
    <property type="match status" value="1"/>
</dbReference>
<dbReference type="GO" id="GO:0005847">
    <property type="term" value="C:mRNA cleavage and polyadenylation specificity factor complex"/>
    <property type="evidence" value="ECO:0007669"/>
    <property type="project" value="TreeGrafter"/>
</dbReference>
<feature type="domain" description="Symplekin/Pta1 N-terminal" evidence="5">
    <location>
        <begin position="19"/>
        <end position="74"/>
    </location>
</feature>
<gene>
    <name evidence="6" type="primary">SYMPK</name>
    <name evidence="6" type="ORF">FJT64_005998</name>
</gene>
<evidence type="ECO:0000256" key="1">
    <source>
        <dbReference type="ARBA" id="ARBA00004123"/>
    </source>
</evidence>
<evidence type="ECO:0000256" key="4">
    <source>
        <dbReference type="SAM" id="MobiDB-lite"/>
    </source>
</evidence>
<evidence type="ECO:0000313" key="6">
    <source>
        <dbReference type="EMBL" id="KAF0296580.1"/>
    </source>
</evidence>
<comment type="subcellular location">
    <subcellularLocation>
        <location evidence="1">Nucleus</location>
    </subcellularLocation>
</comment>
<sequence>MVPKVVANLSLLLQDSFSVAVVKRTIQAIGNIYKITLQWLSQARSVTDLMDSAWSMLGQMKRQIISYVDHDNDGGAHEWPHRNICTLLTDLGASQSEVARAMPPAEELRKRQRRTEEPPGAADDDTPGTKRQKFVPEDDDDDDEEVPAGRVASGARLAPVDKMKHKLNAIDITETWAAERLTPQLAADLVLVSMQHLPDAPPALFSNTFTPISAAGTRSQIQHVARLLAAQLTKAGLGPGVEATRNQGIQMTDVSTQLHGDVLGSVWTGGVVGKLTLFYVEVKKGTHQSVEY</sequence>
<dbReference type="InterPro" id="IPR021850">
    <property type="entry name" value="Symplekin/Pta1"/>
</dbReference>
<dbReference type="PANTHER" id="PTHR15245">
    <property type="entry name" value="SYMPLEKIN-RELATED"/>
    <property type="match status" value="1"/>
</dbReference>
<dbReference type="InterPro" id="IPR011989">
    <property type="entry name" value="ARM-like"/>
</dbReference>
<protein>
    <submittedName>
        <fullName evidence="6">Symplekin</fullName>
    </submittedName>
</protein>
<dbReference type="AlphaFoldDB" id="A0A6A4VYY6"/>
<dbReference type="Gene3D" id="1.25.10.10">
    <property type="entry name" value="Leucine-rich Repeat Variant"/>
    <property type="match status" value="1"/>
</dbReference>
<dbReference type="InterPro" id="IPR032460">
    <property type="entry name" value="Symplekin/Pta1_N"/>
</dbReference>
<keyword evidence="3" id="KW-0539">Nucleus</keyword>
<feature type="region of interest" description="Disordered" evidence="4">
    <location>
        <begin position="98"/>
        <end position="152"/>
    </location>
</feature>
<dbReference type="Proteomes" id="UP000440578">
    <property type="component" value="Unassembled WGS sequence"/>
</dbReference>
<reference evidence="6 7" key="1">
    <citation type="submission" date="2019-07" db="EMBL/GenBank/DDBJ databases">
        <title>Draft genome assembly of a fouling barnacle, Amphibalanus amphitrite (Darwin, 1854): The first reference genome for Thecostraca.</title>
        <authorList>
            <person name="Kim W."/>
        </authorList>
    </citation>
    <scope>NUCLEOTIDE SEQUENCE [LARGE SCALE GENOMIC DNA]</scope>
    <source>
        <strain evidence="6">SNU_AA5</strain>
        <tissue evidence="6">Soma without cirri and trophi</tissue>
    </source>
</reference>
<evidence type="ECO:0000259" key="5">
    <source>
        <dbReference type="Pfam" id="PF11935"/>
    </source>
</evidence>
<accession>A0A6A4VYY6</accession>